<feature type="transmembrane region" description="Helical" evidence="1">
    <location>
        <begin position="68"/>
        <end position="87"/>
    </location>
</feature>
<dbReference type="Proteomes" id="UP000663671">
    <property type="component" value="Chromosome 3"/>
</dbReference>
<keyword evidence="1" id="KW-0812">Transmembrane</keyword>
<dbReference type="EMBL" id="CP069115">
    <property type="protein sequence ID" value="QSS65718.1"/>
    <property type="molecule type" value="Genomic_DNA"/>
</dbReference>
<dbReference type="AlphaFoldDB" id="A0A8A1MGI6"/>
<dbReference type="OrthoDB" id="441660at2759"/>
<evidence type="ECO:0000313" key="2">
    <source>
        <dbReference type="EMBL" id="QSS65718.1"/>
    </source>
</evidence>
<feature type="transmembrane region" description="Helical" evidence="1">
    <location>
        <begin position="33"/>
        <end position="56"/>
    </location>
</feature>
<evidence type="ECO:0000313" key="3">
    <source>
        <dbReference type="Proteomes" id="UP000663671"/>
    </source>
</evidence>
<protein>
    <submittedName>
        <fullName evidence="2">Uncharacterized protein</fullName>
    </submittedName>
</protein>
<name>A0A8A1MGI6_AJECA</name>
<reference evidence="2" key="1">
    <citation type="submission" date="2021-01" db="EMBL/GenBank/DDBJ databases">
        <title>Chromosome-level genome assembly of a human fungal pathogen reveals clustering of transcriptionally co-regulated genes.</title>
        <authorList>
            <person name="Voorhies M."/>
            <person name="Cohen S."/>
            <person name="Shea T.P."/>
            <person name="Petrus S."/>
            <person name="Munoz J.F."/>
            <person name="Poplawski S."/>
            <person name="Goldman W.E."/>
            <person name="Michael T."/>
            <person name="Cuomo C.A."/>
            <person name="Sil A."/>
            <person name="Beyhan S."/>
        </authorList>
    </citation>
    <scope>NUCLEOTIDE SEQUENCE</scope>
    <source>
        <strain evidence="2">WU24</strain>
    </source>
</reference>
<keyword evidence="1" id="KW-0472">Membrane</keyword>
<accession>A0A8A1MGI6</accession>
<evidence type="ECO:0000256" key="1">
    <source>
        <dbReference type="SAM" id="Phobius"/>
    </source>
</evidence>
<gene>
    <name evidence="2" type="ORF">I7I51_06566</name>
</gene>
<dbReference type="VEuPathDB" id="FungiDB:I7I51_06566"/>
<keyword evidence="1" id="KW-1133">Transmembrane helix</keyword>
<sequence>MDSTSGCGVVELTGAGHSYFPSKGHGLKSFSKTILYLGPAFVSALNNYTFALWISIQRLTPYDIKAQPGAPIALGIMITIILSIMSTKTLRGSAINREMSELGDQRQLRGKL</sequence>
<proteinExistence type="predicted"/>
<organism evidence="2 3">
    <name type="scientific">Ajellomyces capsulatus</name>
    <name type="common">Darling's disease fungus</name>
    <name type="synonym">Histoplasma capsulatum</name>
    <dbReference type="NCBI Taxonomy" id="5037"/>
    <lineage>
        <taxon>Eukaryota</taxon>
        <taxon>Fungi</taxon>
        <taxon>Dikarya</taxon>
        <taxon>Ascomycota</taxon>
        <taxon>Pezizomycotina</taxon>
        <taxon>Eurotiomycetes</taxon>
        <taxon>Eurotiomycetidae</taxon>
        <taxon>Onygenales</taxon>
        <taxon>Ajellomycetaceae</taxon>
        <taxon>Histoplasma</taxon>
    </lineage>
</organism>